<dbReference type="EMBL" id="AP021858">
    <property type="protein sequence ID" value="BBO22895.1"/>
    <property type="molecule type" value="Genomic_DNA"/>
</dbReference>
<gene>
    <name evidence="4" type="ORF">NPRO_04900</name>
</gene>
<dbReference type="InterPro" id="IPR002068">
    <property type="entry name" value="A-crystallin/Hsp20_dom"/>
</dbReference>
<dbReference type="InterPro" id="IPR031107">
    <property type="entry name" value="Small_HSP"/>
</dbReference>
<dbReference type="CDD" id="cd06464">
    <property type="entry name" value="ACD_sHsps-like"/>
    <property type="match status" value="1"/>
</dbReference>
<dbReference type="Proteomes" id="UP000662873">
    <property type="component" value="Chromosome"/>
</dbReference>
<sequence>MNNSLIRIDPFERLAEVSDWFDRMFGPLPTPRTGRAGMSALPIDVFETEGKLVIKAAVPGIAPEDLNVSIEDRVLTIRGETKTEELAESARVYRREYSYGAFSRSLVLPEGVDVSQVDAEFDKGFVYVSMPLAQEPEPKTRKIVVRNKS</sequence>
<evidence type="ECO:0000313" key="4">
    <source>
        <dbReference type="EMBL" id="BBO22895.1"/>
    </source>
</evidence>
<dbReference type="SUPFAM" id="SSF49764">
    <property type="entry name" value="HSP20-like chaperones"/>
    <property type="match status" value="1"/>
</dbReference>
<accession>A0A809RER0</accession>
<dbReference type="PANTHER" id="PTHR11527">
    <property type="entry name" value="HEAT-SHOCK PROTEIN 20 FAMILY MEMBER"/>
    <property type="match status" value="1"/>
</dbReference>
<dbReference type="KEGG" id="npy:NPRO_04900"/>
<reference evidence="4" key="1">
    <citation type="journal article" name="DNA Res.">
        <title>The physiological potential of anammox bacteria as revealed by their core genome structure.</title>
        <authorList>
            <person name="Okubo T."/>
            <person name="Toyoda A."/>
            <person name="Fukuhara K."/>
            <person name="Uchiyama I."/>
            <person name="Harigaya Y."/>
            <person name="Kuroiwa M."/>
            <person name="Suzuki T."/>
            <person name="Murakami Y."/>
            <person name="Suwa Y."/>
            <person name="Takami H."/>
        </authorList>
    </citation>
    <scope>NUCLEOTIDE SEQUENCE</scope>
    <source>
        <strain evidence="4">317325-2</strain>
    </source>
</reference>
<feature type="domain" description="SHSP" evidence="3">
    <location>
        <begin position="34"/>
        <end position="148"/>
    </location>
</feature>
<dbReference type="AlphaFoldDB" id="A0A809RER0"/>
<proteinExistence type="inferred from homology"/>
<evidence type="ECO:0000259" key="3">
    <source>
        <dbReference type="PROSITE" id="PS01031"/>
    </source>
</evidence>
<dbReference type="Gene3D" id="2.60.40.790">
    <property type="match status" value="1"/>
</dbReference>
<dbReference type="InterPro" id="IPR008978">
    <property type="entry name" value="HSP20-like_chaperone"/>
</dbReference>
<evidence type="ECO:0000256" key="2">
    <source>
        <dbReference type="RuleBase" id="RU003616"/>
    </source>
</evidence>
<organism evidence="4 5">
    <name type="scientific">Candidatus Nitrosymbiomonas proteolyticus</name>
    <dbReference type="NCBI Taxonomy" id="2608984"/>
    <lineage>
        <taxon>Bacteria</taxon>
        <taxon>Bacillati</taxon>
        <taxon>Armatimonadota</taxon>
        <taxon>Armatimonadota incertae sedis</taxon>
        <taxon>Candidatus Nitrosymbiomonas</taxon>
    </lineage>
</organism>
<name>A0A809RER0_9BACT</name>
<dbReference type="PROSITE" id="PS01031">
    <property type="entry name" value="SHSP"/>
    <property type="match status" value="1"/>
</dbReference>
<evidence type="ECO:0000313" key="5">
    <source>
        <dbReference type="Proteomes" id="UP000662873"/>
    </source>
</evidence>
<evidence type="ECO:0000256" key="1">
    <source>
        <dbReference type="PROSITE-ProRule" id="PRU00285"/>
    </source>
</evidence>
<comment type="similarity">
    <text evidence="1 2">Belongs to the small heat shock protein (HSP20) family.</text>
</comment>
<dbReference type="Pfam" id="PF00011">
    <property type="entry name" value="HSP20"/>
    <property type="match status" value="1"/>
</dbReference>
<protein>
    <submittedName>
        <fullName evidence="4">Hsp20/alpha crystallin family protein</fullName>
    </submittedName>
</protein>